<dbReference type="AlphaFoldDB" id="A0A3M7RR74"/>
<comment type="caution">
    <text evidence="1">The sequence shown here is derived from an EMBL/GenBank/DDBJ whole genome shotgun (WGS) entry which is preliminary data.</text>
</comment>
<protein>
    <submittedName>
        <fullName evidence="1">Uncharacterized protein</fullName>
    </submittedName>
</protein>
<proteinExistence type="predicted"/>
<dbReference type="EMBL" id="REGN01002810">
    <property type="protein sequence ID" value="RNA26032.1"/>
    <property type="molecule type" value="Genomic_DNA"/>
</dbReference>
<name>A0A3M7RR74_BRAPC</name>
<accession>A0A3M7RR74</accession>
<organism evidence="1 2">
    <name type="scientific">Brachionus plicatilis</name>
    <name type="common">Marine rotifer</name>
    <name type="synonym">Brachionus muelleri</name>
    <dbReference type="NCBI Taxonomy" id="10195"/>
    <lineage>
        <taxon>Eukaryota</taxon>
        <taxon>Metazoa</taxon>
        <taxon>Spiralia</taxon>
        <taxon>Gnathifera</taxon>
        <taxon>Rotifera</taxon>
        <taxon>Eurotatoria</taxon>
        <taxon>Monogononta</taxon>
        <taxon>Pseudotrocha</taxon>
        <taxon>Ploima</taxon>
        <taxon>Brachionidae</taxon>
        <taxon>Brachionus</taxon>
    </lineage>
</organism>
<keyword evidence="2" id="KW-1185">Reference proteome</keyword>
<dbReference type="Proteomes" id="UP000276133">
    <property type="component" value="Unassembled WGS sequence"/>
</dbReference>
<reference evidence="1 2" key="1">
    <citation type="journal article" date="2018" name="Sci. Rep.">
        <title>Genomic signatures of local adaptation to the degree of environmental predictability in rotifers.</title>
        <authorList>
            <person name="Franch-Gras L."/>
            <person name="Hahn C."/>
            <person name="Garcia-Roger E.M."/>
            <person name="Carmona M.J."/>
            <person name="Serra M."/>
            <person name="Gomez A."/>
        </authorList>
    </citation>
    <scope>NUCLEOTIDE SEQUENCE [LARGE SCALE GENOMIC DNA]</scope>
    <source>
        <strain evidence="1">HYR1</strain>
    </source>
</reference>
<evidence type="ECO:0000313" key="1">
    <source>
        <dbReference type="EMBL" id="RNA26032.1"/>
    </source>
</evidence>
<gene>
    <name evidence="1" type="ORF">BpHYR1_006715</name>
</gene>
<sequence length="66" mass="7695">MFSFSSIKYLNIKSLFSRIFYIFYNFAIIEKDLISQLKSFIFGHSMTLLMSKNKKDPTESNKEGGV</sequence>
<evidence type="ECO:0000313" key="2">
    <source>
        <dbReference type="Proteomes" id="UP000276133"/>
    </source>
</evidence>